<proteinExistence type="predicted"/>
<dbReference type="Proteomes" id="UP000095283">
    <property type="component" value="Unplaced"/>
</dbReference>
<name>A0A1I7XJK4_HETBA</name>
<dbReference type="PANTHER" id="PTHR37442">
    <property type="entry name" value="F18A1.7 PROTEIN-RELATED"/>
    <property type="match status" value="1"/>
</dbReference>
<organism evidence="1 2">
    <name type="scientific">Heterorhabditis bacteriophora</name>
    <name type="common">Entomopathogenic nematode worm</name>
    <dbReference type="NCBI Taxonomy" id="37862"/>
    <lineage>
        <taxon>Eukaryota</taxon>
        <taxon>Metazoa</taxon>
        <taxon>Ecdysozoa</taxon>
        <taxon>Nematoda</taxon>
        <taxon>Chromadorea</taxon>
        <taxon>Rhabditida</taxon>
        <taxon>Rhabditina</taxon>
        <taxon>Rhabditomorpha</taxon>
        <taxon>Strongyloidea</taxon>
        <taxon>Heterorhabditidae</taxon>
        <taxon>Heterorhabditis</taxon>
    </lineage>
</organism>
<keyword evidence="1" id="KW-1185">Reference proteome</keyword>
<accession>A0A1I7XJK4</accession>
<dbReference type="PANTHER" id="PTHR37442:SF1">
    <property type="entry name" value="CHONDROITIN PROTEOGLYCAN 4 DOMAIN-CONTAINING PROTEIN"/>
    <property type="match status" value="1"/>
</dbReference>
<evidence type="ECO:0000313" key="1">
    <source>
        <dbReference type="Proteomes" id="UP000095283"/>
    </source>
</evidence>
<dbReference type="AlphaFoldDB" id="A0A1I7XJK4"/>
<evidence type="ECO:0000313" key="2">
    <source>
        <dbReference type="WBParaSite" id="Hba_17900"/>
    </source>
</evidence>
<reference evidence="2" key="1">
    <citation type="submission" date="2016-11" db="UniProtKB">
        <authorList>
            <consortium name="WormBaseParasite"/>
        </authorList>
    </citation>
    <scope>IDENTIFICATION</scope>
</reference>
<protein>
    <submittedName>
        <fullName evidence="2">Dihydroflavanol 4-reductase</fullName>
    </submittedName>
</protein>
<dbReference type="InterPro" id="IPR053123">
    <property type="entry name" value="CPG4-like"/>
</dbReference>
<sequence>MECLRAAPYCDMKEIFKTISSSVHYLCHEKAVPFSKMEKCLTGEVDAVMHSLSIFVTHFYVYIIYRKYSLNCLLSCLTPELNKVCPLSGWLTLDVLLKPLESVADILERVSTQLKNLISKKLDKRCHFIMNKEELLQLRKGKFVMH</sequence>
<dbReference type="WBParaSite" id="Hba_17900">
    <property type="protein sequence ID" value="Hba_17900"/>
    <property type="gene ID" value="Hba_17900"/>
</dbReference>